<feature type="compositionally biased region" description="Basic residues" evidence="1">
    <location>
        <begin position="38"/>
        <end position="49"/>
    </location>
</feature>
<feature type="region of interest" description="Disordered" evidence="1">
    <location>
        <begin position="1"/>
        <end position="49"/>
    </location>
</feature>
<evidence type="ECO:0000256" key="1">
    <source>
        <dbReference type="SAM" id="MobiDB-lite"/>
    </source>
</evidence>
<dbReference type="EMBL" id="LXQA010672430">
    <property type="protein sequence ID" value="MCI65265.1"/>
    <property type="molecule type" value="Genomic_DNA"/>
</dbReference>
<organism evidence="2 3">
    <name type="scientific">Trifolium medium</name>
    <dbReference type="NCBI Taxonomy" id="97028"/>
    <lineage>
        <taxon>Eukaryota</taxon>
        <taxon>Viridiplantae</taxon>
        <taxon>Streptophyta</taxon>
        <taxon>Embryophyta</taxon>
        <taxon>Tracheophyta</taxon>
        <taxon>Spermatophyta</taxon>
        <taxon>Magnoliopsida</taxon>
        <taxon>eudicotyledons</taxon>
        <taxon>Gunneridae</taxon>
        <taxon>Pentapetalae</taxon>
        <taxon>rosids</taxon>
        <taxon>fabids</taxon>
        <taxon>Fabales</taxon>
        <taxon>Fabaceae</taxon>
        <taxon>Papilionoideae</taxon>
        <taxon>50 kb inversion clade</taxon>
        <taxon>NPAAA clade</taxon>
        <taxon>Hologalegina</taxon>
        <taxon>IRL clade</taxon>
        <taxon>Trifolieae</taxon>
        <taxon>Trifolium</taxon>
    </lineage>
</organism>
<sequence length="49" mass="5475">MASASHNHGDGDHDTVPLAPPHEYDTVLSPVANDRKNTGRQHWRSKRQS</sequence>
<keyword evidence="3" id="KW-1185">Reference proteome</keyword>
<protein>
    <submittedName>
        <fullName evidence="2">Uncharacterized protein</fullName>
    </submittedName>
</protein>
<comment type="caution">
    <text evidence="2">The sequence shown here is derived from an EMBL/GenBank/DDBJ whole genome shotgun (WGS) entry which is preliminary data.</text>
</comment>
<name>A0A392TZK6_9FABA</name>
<accession>A0A392TZK6</accession>
<dbReference type="AlphaFoldDB" id="A0A392TZK6"/>
<evidence type="ECO:0000313" key="3">
    <source>
        <dbReference type="Proteomes" id="UP000265520"/>
    </source>
</evidence>
<dbReference type="Proteomes" id="UP000265520">
    <property type="component" value="Unassembled WGS sequence"/>
</dbReference>
<reference evidence="2 3" key="1">
    <citation type="journal article" date="2018" name="Front. Plant Sci.">
        <title>Red Clover (Trifolium pratense) and Zigzag Clover (T. medium) - A Picture of Genomic Similarities and Differences.</title>
        <authorList>
            <person name="Dluhosova J."/>
            <person name="Istvanek J."/>
            <person name="Nedelnik J."/>
            <person name="Repkova J."/>
        </authorList>
    </citation>
    <scope>NUCLEOTIDE SEQUENCE [LARGE SCALE GENOMIC DNA]</scope>
    <source>
        <strain evidence="3">cv. 10/8</strain>
        <tissue evidence="2">Leaf</tissue>
    </source>
</reference>
<evidence type="ECO:0000313" key="2">
    <source>
        <dbReference type="EMBL" id="MCI65265.1"/>
    </source>
</evidence>
<proteinExistence type="predicted"/>